<dbReference type="Pfam" id="PF13947">
    <property type="entry name" value="GUB_WAK_bind"/>
    <property type="match status" value="1"/>
</dbReference>
<evidence type="ECO:0000256" key="5">
    <source>
        <dbReference type="PROSITE-ProRule" id="PRU00076"/>
    </source>
</evidence>
<comment type="caution">
    <text evidence="5">Lacks conserved residue(s) required for the propagation of feature annotation.</text>
</comment>
<comment type="subcellular location">
    <subcellularLocation>
        <location evidence="1">Membrane</location>
        <topology evidence="1">Single-pass membrane protein</topology>
    </subcellularLocation>
</comment>
<dbReference type="GO" id="GO:0030247">
    <property type="term" value="F:polysaccharide binding"/>
    <property type="evidence" value="ECO:0007669"/>
    <property type="project" value="InterPro"/>
</dbReference>
<dbReference type="InterPro" id="IPR025287">
    <property type="entry name" value="WAK_GUB"/>
</dbReference>
<dbReference type="SMART" id="SM00181">
    <property type="entry name" value="EGF"/>
    <property type="match status" value="2"/>
</dbReference>
<keyword evidence="2 5" id="KW-0245">EGF-like domain</keyword>
<evidence type="ECO:0000313" key="9">
    <source>
        <dbReference type="Proteomes" id="UP000095767"/>
    </source>
</evidence>
<dbReference type="PROSITE" id="PS00010">
    <property type="entry name" value="ASX_HYDROXYL"/>
    <property type="match status" value="1"/>
</dbReference>
<keyword evidence="9" id="KW-1185">Reference proteome</keyword>
<evidence type="ECO:0000256" key="6">
    <source>
        <dbReference type="SAM" id="SignalP"/>
    </source>
</evidence>
<dbReference type="InterPro" id="IPR000742">
    <property type="entry name" value="EGF"/>
</dbReference>
<dbReference type="GO" id="GO:0005509">
    <property type="term" value="F:calcium ion binding"/>
    <property type="evidence" value="ECO:0007669"/>
    <property type="project" value="InterPro"/>
</dbReference>
<evidence type="ECO:0000256" key="3">
    <source>
        <dbReference type="ARBA" id="ARBA00022729"/>
    </source>
</evidence>
<dbReference type="STRING" id="888268.A0A1E5VWP0"/>
<dbReference type="PROSITE" id="PS50026">
    <property type="entry name" value="EGF_3"/>
    <property type="match status" value="1"/>
</dbReference>
<sequence>MSRRLALFAVAVAAAVLPPRPVLGAVATAAAADDVASPGCTRQCGNISIPHPFGVEHDCFLPGLNVTCRNGTELFLGDGTVQVLEISIHNATVRINAKPAYFPFSDTGLGKPITSGTWSGALGDGGAYTLAWRRNRLMAWGCNVQVLVGDRGKTLSACAAVCDWDENGFFCPLVDPLSGIGSCQAIIMTGRSSYGIKALPLNGSTGPSHMSDAAIYIVDSEFRSFGGYGTLYRGTRSLPSVLYWRINHTICHDNASSAACRSSHSSCENTTDSGPVAHVCNCAQGYQGNPYIPDGCIDINECDDPETYPCFGNCNNTEGGYDCQCPPGFTGNASIPNGCKGMKVAKLVC</sequence>
<dbReference type="Gene3D" id="2.10.25.10">
    <property type="entry name" value="Laminin"/>
    <property type="match status" value="1"/>
</dbReference>
<dbReference type="InterPro" id="IPR001881">
    <property type="entry name" value="EGF-like_Ca-bd_dom"/>
</dbReference>
<accession>A0A1E5VWP0</accession>
<name>A0A1E5VWP0_9POAL</name>
<evidence type="ECO:0000313" key="8">
    <source>
        <dbReference type="EMBL" id="OEL29526.1"/>
    </source>
</evidence>
<dbReference type="OrthoDB" id="690332at2759"/>
<dbReference type="InterPro" id="IPR049883">
    <property type="entry name" value="NOTCH1_EGF-like"/>
</dbReference>
<evidence type="ECO:0000259" key="7">
    <source>
        <dbReference type="PROSITE" id="PS50026"/>
    </source>
</evidence>
<evidence type="ECO:0000256" key="1">
    <source>
        <dbReference type="ARBA" id="ARBA00004167"/>
    </source>
</evidence>
<dbReference type="CDD" id="cd00054">
    <property type="entry name" value="EGF_CA"/>
    <property type="match status" value="1"/>
</dbReference>
<reference evidence="8 9" key="1">
    <citation type="submission" date="2016-09" db="EMBL/GenBank/DDBJ databases">
        <title>The draft genome of Dichanthelium oligosanthes: A C3 panicoid grass species.</title>
        <authorList>
            <person name="Studer A.J."/>
            <person name="Schnable J.C."/>
            <person name="Brutnell T.P."/>
        </authorList>
    </citation>
    <scope>NUCLEOTIDE SEQUENCE [LARGE SCALE GENOMIC DNA]</scope>
    <source>
        <strain evidence="9">cv. Kellogg 1175</strain>
        <tissue evidence="8">Leaf</tissue>
    </source>
</reference>
<feature type="signal peptide" evidence="6">
    <location>
        <begin position="1"/>
        <end position="24"/>
    </location>
</feature>
<keyword evidence="3 6" id="KW-0732">Signal</keyword>
<proteinExistence type="predicted"/>
<keyword evidence="4" id="KW-1015">Disulfide bond</keyword>
<dbReference type="InterPro" id="IPR000152">
    <property type="entry name" value="EGF-type_Asp/Asn_hydroxyl_site"/>
</dbReference>
<dbReference type="InterPro" id="IPR018097">
    <property type="entry name" value="EGF_Ca-bd_CS"/>
</dbReference>
<dbReference type="SUPFAM" id="SSF57196">
    <property type="entry name" value="EGF/Laminin"/>
    <property type="match status" value="1"/>
</dbReference>
<protein>
    <recommendedName>
        <fullName evidence="7">EGF-like domain-containing protein</fullName>
    </recommendedName>
</protein>
<dbReference type="Proteomes" id="UP000095767">
    <property type="component" value="Unassembled WGS sequence"/>
</dbReference>
<dbReference type="PROSITE" id="PS01187">
    <property type="entry name" value="EGF_CA"/>
    <property type="match status" value="1"/>
</dbReference>
<dbReference type="GO" id="GO:0016020">
    <property type="term" value="C:membrane"/>
    <property type="evidence" value="ECO:0007669"/>
    <property type="project" value="UniProtKB-SubCell"/>
</dbReference>
<dbReference type="Pfam" id="PF07645">
    <property type="entry name" value="EGF_CA"/>
    <property type="match status" value="1"/>
</dbReference>
<gene>
    <name evidence="8" type="ORF">BAE44_0009455</name>
</gene>
<comment type="caution">
    <text evidence="8">The sequence shown here is derived from an EMBL/GenBank/DDBJ whole genome shotgun (WGS) entry which is preliminary data.</text>
</comment>
<dbReference type="FunFam" id="2.10.25.10:FF:000355">
    <property type="entry name" value="Wall-associated receptor kinase 3"/>
    <property type="match status" value="1"/>
</dbReference>
<evidence type="ECO:0000256" key="2">
    <source>
        <dbReference type="ARBA" id="ARBA00022536"/>
    </source>
</evidence>
<dbReference type="SMART" id="SM00179">
    <property type="entry name" value="EGF_CA"/>
    <property type="match status" value="1"/>
</dbReference>
<dbReference type="PANTHER" id="PTHR33491">
    <property type="entry name" value="OSJNBA0016N04.9 PROTEIN"/>
    <property type="match status" value="1"/>
</dbReference>
<dbReference type="EMBL" id="LWDX02027380">
    <property type="protein sequence ID" value="OEL29526.1"/>
    <property type="molecule type" value="Genomic_DNA"/>
</dbReference>
<feature type="domain" description="EGF-like" evidence="7">
    <location>
        <begin position="298"/>
        <end position="335"/>
    </location>
</feature>
<organism evidence="8 9">
    <name type="scientific">Dichanthelium oligosanthes</name>
    <dbReference type="NCBI Taxonomy" id="888268"/>
    <lineage>
        <taxon>Eukaryota</taxon>
        <taxon>Viridiplantae</taxon>
        <taxon>Streptophyta</taxon>
        <taxon>Embryophyta</taxon>
        <taxon>Tracheophyta</taxon>
        <taxon>Spermatophyta</taxon>
        <taxon>Magnoliopsida</taxon>
        <taxon>Liliopsida</taxon>
        <taxon>Poales</taxon>
        <taxon>Poaceae</taxon>
        <taxon>PACMAD clade</taxon>
        <taxon>Panicoideae</taxon>
        <taxon>Panicodae</taxon>
        <taxon>Paniceae</taxon>
        <taxon>Dichantheliinae</taxon>
        <taxon>Dichanthelium</taxon>
    </lineage>
</organism>
<feature type="chain" id="PRO_5009188544" description="EGF-like domain-containing protein" evidence="6">
    <location>
        <begin position="25"/>
        <end position="349"/>
    </location>
</feature>
<dbReference type="AlphaFoldDB" id="A0A1E5VWP0"/>
<evidence type="ECO:0000256" key="4">
    <source>
        <dbReference type="ARBA" id="ARBA00023157"/>
    </source>
</evidence>